<keyword evidence="2" id="KW-1185">Reference proteome</keyword>
<accession>A0ABS9THW8</accession>
<comment type="caution">
    <text evidence="1">The sequence shown here is derived from an EMBL/GenBank/DDBJ whole genome shotgun (WGS) entry which is preliminary data.</text>
</comment>
<dbReference type="Proteomes" id="UP001299970">
    <property type="component" value="Unassembled WGS sequence"/>
</dbReference>
<sequence length="172" mass="17975">MPGWDSYRAVYGAELRAAALEFVDHGWPVVEESATSLLLITGSALDVLEVPASCGREVCAQLRAAGAVVPVAATPTGSWWFPVATGGALTEELRETAGVALHTAGAPVLAPPSQVPDGWVHWRVAPALTGYRVPSPGLIVHAAADAVRWRADRELHPGAQRPAGAMAVGLRF</sequence>
<dbReference type="EMBL" id="JAKXMK010000016">
    <property type="protein sequence ID" value="MCH6167886.1"/>
    <property type="molecule type" value="Genomic_DNA"/>
</dbReference>
<gene>
    <name evidence="1" type="ORF">MMF94_19545</name>
</gene>
<evidence type="ECO:0000313" key="2">
    <source>
        <dbReference type="Proteomes" id="UP001299970"/>
    </source>
</evidence>
<organism evidence="1 2">
    <name type="scientific">Pseudonocardia alaniniphila</name>
    <dbReference type="NCBI Taxonomy" id="75291"/>
    <lineage>
        <taxon>Bacteria</taxon>
        <taxon>Bacillati</taxon>
        <taxon>Actinomycetota</taxon>
        <taxon>Actinomycetes</taxon>
        <taxon>Pseudonocardiales</taxon>
        <taxon>Pseudonocardiaceae</taxon>
        <taxon>Pseudonocardia</taxon>
    </lineage>
</organism>
<proteinExistence type="predicted"/>
<evidence type="ECO:0000313" key="1">
    <source>
        <dbReference type="EMBL" id="MCH6167886.1"/>
    </source>
</evidence>
<reference evidence="1 2" key="1">
    <citation type="submission" date="2022-03" db="EMBL/GenBank/DDBJ databases">
        <title>Pseudonocardia alaer sp. nov., a novel actinomycete isolated from reed forest soil.</title>
        <authorList>
            <person name="Wang L."/>
        </authorList>
    </citation>
    <scope>NUCLEOTIDE SEQUENCE [LARGE SCALE GENOMIC DNA]</scope>
    <source>
        <strain evidence="1 2">Y-16303</strain>
    </source>
</reference>
<name>A0ABS9THW8_9PSEU</name>
<protein>
    <submittedName>
        <fullName evidence="1">Bifunctional DNA primase/polymerase</fullName>
    </submittedName>
</protein>
<dbReference type="RefSeq" id="WP_241038460.1">
    <property type="nucleotide sequence ID" value="NZ_BAAAJF010000012.1"/>
</dbReference>